<evidence type="ECO:0000256" key="6">
    <source>
        <dbReference type="SAM" id="Phobius"/>
    </source>
</evidence>
<keyword evidence="8" id="KW-0378">Hydrolase</keyword>
<dbReference type="InterPro" id="IPR033121">
    <property type="entry name" value="PEPTIDASE_A1"/>
</dbReference>
<dbReference type="PANTHER" id="PTHR15549:SF26">
    <property type="entry name" value="AXIAL BUDDING PATTERN PROTEIN 2-RELATED"/>
    <property type="match status" value="1"/>
</dbReference>
<feature type="region of interest" description="Disordered" evidence="5">
    <location>
        <begin position="497"/>
        <end position="702"/>
    </location>
</feature>
<keyword evidence="2 6" id="KW-0812">Transmembrane</keyword>
<feature type="region of interest" description="Disordered" evidence="5">
    <location>
        <begin position="1"/>
        <end position="22"/>
    </location>
</feature>
<evidence type="ECO:0000313" key="9">
    <source>
        <dbReference type="Proteomes" id="UP000244855"/>
    </source>
</evidence>
<dbReference type="STRING" id="97972.A0A2V1D825"/>
<evidence type="ECO:0000256" key="4">
    <source>
        <dbReference type="ARBA" id="ARBA00023136"/>
    </source>
</evidence>
<feature type="domain" description="Peptidase A1" evidence="7">
    <location>
        <begin position="32"/>
        <end position="395"/>
    </location>
</feature>
<dbReference type="SUPFAM" id="SSF50630">
    <property type="entry name" value="Acid proteases"/>
    <property type="match status" value="1"/>
</dbReference>
<reference evidence="8 9" key="1">
    <citation type="journal article" date="2018" name="Sci. Rep.">
        <title>Comparative genomics provides insights into the lifestyle and reveals functional heterogeneity of dark septate endophytic fungi.</title>
        <authorList>
            <person name="Knapp D.G."/>
            <person name="Nemeth J.B."/>
            <person name="Barry K."/>
            <person name="Hainaut M."/>
            <person name="Henrissat B."/>
            <person name="Johnson J."/>
            <person name="Kuo A."/>
            <person name="Lim J.H.P."/>
            <person name="Lipzen A."/>
            <person name="Nolan M."/>
            <person name="Ohm R.A."/>
            <person name="Tamas L."/>
            <person name="Grigoriev I.V."/>
            <person name="Spatafora J.W."/>
            <person name="Nagy L.G."/>
            <person name="Kovacs G.M."/>
        </authorList>
    </citation>
    <scope>NUCLEOTIDE SEQUENCE [LARGE SCALE GENOMIC DNA]</scope>
    <source>
        <strain evidence="8 9">DSE2036</strain>
    </source>
</reference>
<dbReference type="PROSITE" id="PS51767">
    <property type="entry name" value="PEPTIDASE_A1"/>
    <property type="match status" value="1"/>
</dbReference>
<protein>
    <submittedName>
        <fullName evidence="8">Acid protease</fullName>
    </submittedName>
</protein>
<dbReference type="GO" id="GO:0016020">
    <property type="term" value="C:membrane"/>
    <property type="evidence" value="ECO:0007669"/>
    <property type="project" value="UniProtKB-SubCell"/>
</dbReference>
<dbReference type="GO" id="GO:0071944">
    <property type="term" value="C:cell periphery"/>
    <property type="evidence" value="ECO:0007669"/>
    <property type="project" value="UniProtKB-ARBA"/>
</dbReference>
<evidence type="ECO:0000256" key="1">
    <source>
        <dbReference type="ARBA" id="ARBA00004167"/>
    </source>
</evidence>
<feature type="compositionally biased region" description="Polar residues" evidence="5">
    <location>
        <begin position="661"/>
        <end position="675"/>
    </location>
</feature>
<keyword evidence="4 6" id="KW-0472">Membrane</keyword>
<feature type="compositionally biased region" description="Polar residues" evidence="5">
    <location>
        <begin position="575"/>
        <end position="584"/>
    </location>
</feature>
<dbReference type="Proteomes" id="UP000244855">
    <property type="component" value="Unassembled WGS sequence"/>
</dbReference>
<keyword evidence="3 6" id="KW-1133">Transmembrane helix</keyword>
<evidence type="ECO:0000256" key="2">
    <source>
        <dbReference type="ARBA" id="ARBA00022692"/>
    </source>
</evidence>
<keyword evidence="8" id="KW-0645">Protease</keyword>
<dbReference type="AlphaFoldDB" id="A0A2V1D825"/>
<comment type="subcellular location">
    <subcellularLocation>
        <location evidence="1">Membrane</location>
        <topology evidence="1">Single-pass membrane protein</topology>
    </subcellularLocation>
</comment>
<accession>A0A2V1D825</accession>
<evidence type="ECO:0000259" key="7">
    <source>
        <dbReference type="PROSITE" id="PS51767"/>
    </source>
</evidence>
<dbReference type="PANTHER" id="PTHR15549">
    <property type="entry name" value="PAIRED IMMUNOGLOBULIN-LIKE TYPE 2 RECEPTOR"/>
    <property type="match status" value="1"/>
</dbReference>
<dbReference type="GO" id="GO:0006508">
    <property type="term" value="P:proteolysis"/>
    <property type="evidence" value="ECO:0007669"/>
    <property type="project" value="UniProtKB-KW"/>
</dbReference>
<dbReference type="GO" id="GO:0008233">
    <property type="term" value="F:peptidase activity"/>
    <property type="evidence" value="ECO:0007669"/>
    <property type="project" value="UniProtKB-KW"/>
</dbReference>
<evidence type="ECO:0000256" key="3">
    <source>
        <dbReference type="ARBA" id="ARBA00022989"/>
    </source>
</evidence>
<feature type="compositionally biased region" description="Polar residues" evidence="5">
    <location>
        <begin position="692"/>
        <end position="702"/>
    </location>
</feature>
<dbReference type="Pfam" id="PF00026">
    <property type="entry name" value="Asp"/>
    <property type="match status" value="1"/>
</dbReference>
<sequence>MSPRKRADNLPKPVALSPSGEFDGNDGRWSSFYVNIGDADATGRGQNFKVLISTSSPLTLVPSQASWCNPDCAAKRGAQIFDGSQSQGFDPEKSQSWKDAGIFNLPLPHWWSEGDINATYGSENVGLGESSKDSPILTQQYVARYDSQKLFMGSFGLSQTSIKSGTGSQPPFLVNFAGFNNIPSISYGYGAGASYRNSNKGIPGNVVLGGYDGARIKMQNALNLTMPSDKNNTLVVGVASILYKPNQNVEANTFSFTSETKGFLATIDSTLPYLLLPDKVCDLFVERFGLQLDNGTGLYTVSDQSLRQNRQQNATVSFKITKDAQDTTVSNNFTTINLPYDAFDLQASYPLTNGSDTIRYFPIKKSRNGIFVLGRAFLQESYLVVDYDRSTFSVAPAVYSDPMPEQKLVPIYNKTTSPPSTTPTVIPQGGDGGLAPGAIAGIVVGIVVAFLLAALGYFLWWRRRRAAQAATAAEAAPPYTEKPPEMDTVAAGSEIKSHRVSELDSEPPNSPRPSIGGYYDGRGAKESISPFPPISEMESPPAELYSPPLVASTPRSEGGGSDYFIAGGKLRQHGRNSSGNNTPGTPAAVELPGDDGKYQVGGVHFDPIASPKLSPAATHTKIDEVVARNEASPERKPNLEKVKEENESQPGSPLERRPSSHQRGLSDTTVQSDDTAVSAMTPEEMERWAMGNDNSPTRPLSE</sequence>
<keyword evidence="9" id="KW-1185">Reference proteome</keyword>
<gene>
    <name evidence="8" type="ORF">DM02DRAFT_230159</name>
</gene>
<proteinExistence type="predicted"/>
<name>A0A2V1D825_9PLEO</name>
<evidence type="ECO:0000313" key="8">
    <source>
        <dbReference type="EMBL" id="PVH93309.1"/>
    </source>
</evidence>
<dbReference type="OrthoDB" id="4074350at2759"/>
<dbReference type="EMBL" id="KZ805598">
    <property type="protein sequence ID" value="PVH93309.1"/>
    <property type="molecule type" value="Genomic_DNA"/>
</dbReference>
<organism evidence="8 9">
    <name type="scientific">Periconia macrospinosa</name>
    <dbReference type="NCBI Taxonomy" id="97972"/>
    <lineage>
        <taxon>Eukaryota</taxon>
        <taxon>Fungi</taxon>
        <taxon>Dikarya</taxon>
        <taxon>Ascomycota</taxon>
        <taxon>Pezizomycotina</taxon>
        <taxon>Dothideomycetes</taxon>
        <taxon>Pleosporomycetidae</taxon>
        <taxon>Pleosporales</taxon>
        <taxon>Massarineae</taxon>
        <taxon>Periconiaceae</taxon>
        <taxon>Periconia</taxon>
    </lineage>
</organism>
<dbReference type="InterPro" id="IPR051694">
    <property type="entry name" value="Immunoregulatory_rcpt-like"/>
</dbReference>
<dbReference type="InterPro" id="IPR021109">
    <property type="entry name" value="Peptidase_aspartic_dom_sf"/>
</dbReference>
<feature type="compositionally biased region" description="Basic and acidic residues" evidence="5">
    <location>
        <begin position="620"/>
        <end position="646"/>
    </location>
</feature>
<dbReference type="Gene3D" id="2.40.70.10">
    <property type="entry name" value="Acid Proteases"/>
    <property type="match status" value="2"/>
</dbReference>
<evidence type="ECO:0000256" key="5">
    <source>
        <dbReference type="SAM" id="MobiDB-lite"/>
    </source>
</evidence>
<feature type="transmembrane region" description="Helical" evidence="6">
    <location>
        <begin position="438"/>
        <end position="460"/>
    </location>
</feature>